<feature type="compositionally biased region" description="Basic and acidic residues" evidence="1">
    <location>
        <begin position="1"/>
        <end position="11"/>
    </location>
</feature>
<dbReference type="InterPro" id="IPR019835">
    <property type="entry name" value="SWIB_domain"/>
</dbReference>
<evidence type="ECO:0000256" key="1">
    <source>
        <dbReference type="SAM" id="MobiDB-lite"/>
    </source>
</evidence>
<dbReference type="SMART" id="SM00151">
    <property type="entry name" value="SWIB"/>
    <property type="match status" value="1"/>
</dbReference>
<dbReference type="PANTHER" id="PTHR13844">
    <property type="entry name" value="SWI/SNF-RELATED MATRIX-ASSOCIATED ACTIN-DEPENDENT REGULATOR OF CHROMATIN SUBFAMILY D"/>
    <property type="match status" value="1"/>
</dbReference>
<dbReference type="AlphaFoldDB" id="A0A6A6QLB0"/>
<reference evidence="3" key="1">
    <citation type="journal article" date="2020" name="Stud. Mycol.">
        <title>101 Dothideomycetes genomes: a test case for predicting lifestyles and emergence of pathogens.</title>
        <authorList>
            <person name="Haridas S."/>
            <person name="Albert R."/>
            <person name="Binder M."/>
            <person name="Bloem J."/>
            <person name="Labutti K."/>
            <person name="Salamov A."/>
            <person name="Andreopoulos B."/>
            <person name="Baker S."/>
            <person name="Barry K."/>
            <person name="Bills G."/>
            <person name="Bluhm B."/>
            <person name="Cannon C."/>
            <person name="Castanera R."/>
            <person name="Culley D."/>
            <person name="Daum C."/>
            <person name="Ezra D."/>
            <person name="Gonzalez J."/>
            <person name="Henrissat B."/>
            <person name="Kuo A."/>
            <person name="Liang C."/>
            <person name="Lipzen A."/>
            <person name="Lutzoni F."/>
            <person name="Magnuson J."/>
            <person name="Mondo S."/>
            <person name="Nolan M."/>
            <person name="Ohm R."/>
            <person name="Pangilinan J."/>
            <person name="Park H.-J."/>
            <person name="Ramirez L."/>
            <person name="Alfaro M."/>
            <person name="Sun H."/>
            <person name="Tritt A."/>
            <person name="Yoshinaga Y."/>
            <person name="Zwiers L.-H."/>
            <person name="Turgeon B."/>
            <person name="Goodwin S."/>
            <person name="Spatafora J."/>
            <person name="Crous P."/>
            <person name="Grigoriev I."/>
        </authorList>
    </citation>
    <scope>NUCLEOTIDE SEQUENCE</scope>
    <source>
        <strain evidence="3">CBS 269.34</strain>
    </source>
</reference>
<dbReference type="EMBL" id="MU004192">
    <property type="protein sequence ID" value="KAF2493258.1"/>
    <property type="molecule type" value="Genomic_DNA"/>
</dbReference>
<keyword evidence="4" id="KW-1185">Reference proteome</keyword>
<dbReference type="Proteomes" id="UP000799750">
    <property type="component" value="Unassembled WGS sequence"/>
</dbReference>
<dbReference type="SUPFAM" id="SSF47592">
    <property type="entry name" value="SWIB/MDM2 domain"/>
    <property type="match status" value="1"/>
</dbReference>
<gene>
    <name evidence="3" type="ORF">BU16DRAFT_75260</name>
</gene>
<evidence type="ECO:0000313" key="4">
    <source>
        <dbReference type="Proteomes" id="UP000799750"/>
    </source>
</evidence>
<evidence type="ECO:0000313" key="3">
    <source>
        <dbReference type="EMBL" id="KAF2493258.1"/>
    </source>
</evidence>
<dbReference type="OrthoDB" id="10263741at2759"/>
<feature type="compositionally biased region" description="Acidic residues" evidence="1">
    <location>
        <begin position="153"/>
        <end position="178"/>
    </location>
</feature>
<feature type="region of interest" description="Disordered" evidence="1">
    <location>
        <begin position="153"/>
        <end position="188"/>
    </location>
</feature>
<feature type="domain" description="DM2" evidence="2">
    <location>
        <begin position="266"/>
        <end position="343"/>
    </location>
</feature>
<evidence type="ECO:0000259" key="2">
    <source>
        <dbReference type="PROSITE" id="PS51925"/>
    </source>
</evidence>
<sequence length="501" mass="57145">MISRADLEQTFRKPGPMVVNQQAAPTQQQMQLQQAQEANRRELMKRQSKKPTDKNIPDGVENICIGDAVQRYRELREIERTMDATMMRKKLDIQDSVTRTQTPRYGTMRIWISNTAENQPWQSTSMDPDAFDFESETTATYRVKIQGRLLDEDADLGLEPEGDDETATNDSNAMEEDGDKASKKTTPATRPKMFSHFFKSIVVDFDRPKSLQPDGFTQIEWKRPETATNNPANPPNMSPEANFSQIEFERKGDENINITVNLQRYENPERYRLSKPLAELLDTDEEDRAGVIMGIWEYVKSQGLQEDDDNRKIICDDRLREIFNNETLYFPYLPNAIAPHLLTLPPLQIPYTIRVDKDYISPSSDSGLQPSRPTVFDVQVALEDPLRPMITTMFRGQKHKEILETIASLDDSLALIVQAISHSKAKHAFHTSMSKDPVNFVKRWISSQQRDLEVILGEATRGGGEDGVGEEWNRGGKEGVWGSELARESVGLWLARQKPSH</sequence>
<feature type="compositionally biased region" description="Low complexity" evidence="1">
    <location>
        <begin position="21"/>
        <end position="37"/>
    </location>
</feature>
<dbReference type="InterPro" id="IPR003121">
    <property type="entry name" value="SWIB_MDM2_domain"/>
</dbReference>
<dbReference type="Gene3D" id="1.10.245.10">
    <property type="entry name" value="SWIB/MDM2 domain"/>
    <property type="match status" value="1"/>
</dbReference>
<dbReference type="PROSITE" id="PS51925">
    <property type="entry name" value="SWIB_MDM2"/>
    <property type="match status" value="1"/>
</dbReference>
<feature type="region of interest" description="Disordered" evidence="1">
    <location>
        <begin position="1"/>
        <end position="59"/>
    </location>
</feature>
<dbReference type="CDD" id="cd10568">
    <property type="entry name" value="SWIB_like"/>
    <property type="match status" value="1"/>
</dbReference>
<feature type="compositionally biased region" description="Basic and acidic residues" evidence="1">
    <location>
        <begin position="38"/>
        <end position="56"/>
    </location>
</feature>
<protein>
    <recommendedName>
        <fullName evidence="2">DM2 domain-containing protein</fullName>
    </recommendedName>
</protein>
<dbReference type="InterPro" id="IPR036885">
    <property type="entry name" value="SWIB_MDM2_dom_sf"/>
</dbReference>
<proteinExistence type="predicted"/>
<organism evidence="3 4">
    <name type="scientific">Lophium mytilinum</name>
    <dbReference type="NCBI Taxonomy" id="390894"/>
    <lineage>
        <taxon>Eukaryota</taxon>
        <taxon>Fungi</taxon>
        <taxon>Dikarya</taxon>
        <taxon>Ascomycota</taxon>
        <taxon>Pezizomycotina</taxon>
        <taxon>Dothideomycetes</taxon>
        <taxon>Pleosporomycetidae</taxon>
        <taxon>Mytilinidiales</taxon>
        <taxon>Mytilinidiaceae</taxon>
        <taxon>Lophium</taxon>
    </lineage>
</organism>
<name>A0A6A6QLB0_9PEZI</name>
<dbReference type="Pfam" id="PF02201">
    <property type="entry name" value="SWIB"/>
    <property type="match status" value="1"/>
</dbReference>
<accession>A0A6A6QLB0</accession>